<reference evidence="3" key="1">
    <citation type="submission" date="2011-02" db="EMBL/GenBank/DDBJ databases">
        <title>The complete genome of Planctomyces brasiliensis DSM 5305.</title>
        <authorList>
            <person name="Lucas S."/>
            <person name="Copeland A."/>
            <person name="Lapidus A."/>
            <person name="Bruce D."/>
            <person name="Goodwin L."/>
            <person name="Pitluck S."/>
            <person name="Kyrpides N."/>
            <person name="Mavromatis K."/>
            <person name="Pagani I."/>
            <person name="Ivanova N."/>
            <person name="Ovchinnikova G."/>
            <person name="Lu M."/>
            <person name="Detter J.C."/>
            <person name="Han C."/>
            <person name="Land M."/>
            <person name="Hauser L."/>
            <person name="Markowitz V."/>
            <person name="Cheng J.-F."/>
            <person name="Hugenholtz P."/>
            <person name="Woyke T."/>
            <person name="Wu D."/>
            <person name="Tindall B."/>
            <person name="Pomrenke H.G."/>
            <person name="Brambilla E."/>
            <person name="Klenk H.-P."/>
            <person name="Eisen J.A."/>
        </authorList>
    </citation>
    <scope>NUCLEOTIDE SEQUENCE [LARGE SCALE GENOMIC DNA]</scope>
    <source>
        <strain evidence="3">ATCC 49424 / DSM 5305 / JCM 21570 / NBRC 103401 / IFAM 1448</strain>
    </source>
</reference>
<evidence type="ECO:0000313" key="2">
    <source>
        <dbReference type="EMBL" id="ADY57683.1"/>
    </source>
</evidence>
<organism evidence="2 3">
    <name type="scientific">Rubinisphaera brasiliensis (strain ATCC 49424 / DSM 5305 / JCM 21570 / IAM 15109 / NBRC 103401 / IFAM 1448)</name>
    <name type="common">Planctomyces brasiliensis</name>
    <dbReference type="NCBI Taxonomy" id="756272"/>
    <lineage>
        <taxon>Bacteria</taxon>
        <taxon>Pseudomonadati</taxon>
        <taxon>Planctomycetota</taxon>
        <taxon>Planctomycetia</taxon>
        <taxon>Planctomycetales</taxon>
        <taxon>Planctomycetaceae</taxon>
        <taxon>Rubinisphaera</taxon>
    </lineage>
</organism>
<feature type="chain" id="PRO_5003258676" description="Signal peptide-domain containing protein" evidence="1">
    <location>
        <begin position="27"/>
        <end position="177"/>
    </location>
</feature>
<accession>F0SLK0</accession>
<evidence type="ECO:0008006" key="4">
    <source>
        <dbReference type="Google" id="ProtNLM"/>
    </source>
</evidence>
<name>F0SLK0_RUBBR</name>
<dbReference type="KEGG" id="pbs:Plabr_0053"/>
<proteinExistence type="predicted"/>
<evidence type="ECO:0000313" key="3">
    <source>
        <dbReference type="Proteomes" id="UP000006860"/>
    </source>
</evidence>
<protein>
    <recommendedName>
        <fullName evidence="4">Signal peptide-domain containing protein</fullName>
    </recommendedName>
</protein>
<sequence>MPSYLKPWSVLAVACAGVVCTSVVMAQPMLFAPGAPYMEASPPMVMPPANSGPLQYETYYGGVNPGAVPGAEYQTLPIEPYMDAHAPQLYQNVVYRDVRKIHPHAVPYLVQVPLPQPRNPCLSCGPTCALVKICVPPCKEPCVKVRLFGHKLKYDFGKYEVDVVVRRDGRVIVDYDR</sequence>
<gene>
    <name evidence="2" type="ordered locus">Plabr_0053</name>
</gene>
<dbReference type="AlphaFoldDB" id="F0SLK0"/>
<dbReference type="Proteomes" id="UP000006860">
    <property type="component" value="Chromosome"/>
</dbReference>
<keyword evidence="1" id="KW-0732">Signal</keyword>
<feature type="signal peptide" evidence="1">
    <location>
        <begin position="1"/>
        <end position="26"/>
    </location>
</feature>
<dbReference type="RefSeq" id="WP_013626427.1">
    <property type="nucleotide sequence ID" value="NC_015174.1"/>
</dbReference>
<dbReference type="OrthoDB" id="10947at126"/>
<keyword evidence="3" id="KW-1185">Reference proteome</keyword>
<dbReference type="HOGENOM" id="CLU_1516815_0_0_0"/>
<evidence type="ECO:0000256" key="1">
    <source>
        <dbReference type="SAM" id="SignalP"/>
    </source>
</evidence>
<dbReference type="EMBL" id="CP002546">
    <property type="protein sequence ID" value="ADY57683.1"/>
    <property type="molecule type" value="Genomic_DNA"/>
</dbReference>